<evidence type="ECO:0000313" key="2">
    <source>
        <dbReference type="EMBL" id="AFK34469.1"/>
    </source>
</evidence>
<feature type="region of interest" description="Disordered" evidence="1">
    <location>
        <begin position="35"/>
        <end position="55"/>
    </location>
</feature>
<name>I3S2H7_LOTJA</name>
<dbReference type="EMBL" id="BT134674">
    <property type="protein sequence ID" value="AFK34469.1"/>
    <property type="molecule type" value="mRNA"/>
</dbReference>
<evidence type="ECO:0000256" key="1">
    <source>
        <dbReference type="SAM" id="MobiDB-lite"/>
    </source>
</evidence>
<dbReference type="AlphaFoldDB" id="I3S2H7"/>
<accession>I3S2H7</accession>
<protein>
    <submittedName>
        <fullName evidence="2">Uncharacterized protein</fullName>
    </submittedName>
</protein>
<sequence>MSSSSKMFSNMKEAGQSIISNRRLWRDRLIASSPSSLPSLFPTPSSGSTSFSPSSSALLCFTSTLL</sequence>
<organism evidence="2">
    <name type="scientific">Lotus japonicus</name>
    <name type="common">Lotus corniculatus var. japonicus</name>
    <dbReference type="NCBI Taxonomy" id="34305"/>
    <lineage>
        <taxon>Eukaryota</taxon>
        <taxon>Viridiplantae</taxon>
        <taxon>Streptophyta</taxon>
        <taxon>Embryophyta</taxon>
        <taxon>Tracheophyta</taxon>
        <taxon>Spermatophyta</taxon>
        <taxon>Magnoliopsida</taxon>
        <taxon>eudicotyledons</taxon>
        <taxon>Gunneridae</taxon>
        <taxon>Pentapetalae</taxon>
        <taxon>rosids</taxon>
        <taxon>fabids</taxon>
        <taxon>Fabales</taxon>
        <taxon>Fabaceae</taxon>
        <taxon>Papilionoideae</taxon>
        <taxon>50 kb inversion clade</taxon>
        <taxon>NPAAA clade</taxon>
        <taxon>Hologalegina</taxon>
        <taxon>robinioid clade</taxon>
        <taxon>Loteae</taxon>
        <taxon>Lotus</taxon>
    </lineage>
</organism>
<reference evidence="2" key="1">
    <citation type="submission" date="2012-05" db="EMBL/GenBank/DDBJ databases">
        <authorList>
            <person name="Krishnakumar V."/>
            <person name="Cheung F."/>
            <person name="Xiao Y."/>
            <person name="Chan A."/>
            <person name="Moskal W.A."/>
            <person name="Town C.D."/>
        </authorList>
    </citation>
    <scope>NUCLEOTIDE SEQUENCE</scope>
</reference>
<proteinExistence type="evidence at transcript level"/>